<dbReference type="RefSeq" id="WP_157892616.1">
    <property type="nucleotide sequence ID" value="NZ_JBHRTS010000001.1"/>
</dbReference>
<evidence type="ECO:0000256" key="1">
    <source>
        <dbReference type="ARBA" id="ARBA00012528"/>
    </source>
</evidence>
<dbReference type="SUPFAM" id="SSF48452">
    <property type="entry name" value="TPR-like"/>
    <property type="match status" value="1"/>
</dbReference>
<dbReference type="InterPro" id="IPR029787">
    <property type="entry name" value="Nucleotide_cyclase"/>
</dbReference>
<dbReference type="InterPro" id="IPR019734">
    <property type="entry name" value="TPR_rpt"/>
</dbReference>
<dbReference type="PANTHER" id="PTHR45138">
    <property type="entry name" value="REGULATORY COMPONENTS OF SENSORY TRANSDUCTION SYSTEM"/>
    <property type="match status" value="1"/>
</dbReference>
<keyword evidence="4" id="KW-0472">Membrane</keyword>
<keyword evidence="4" id="KW-1133">Transmembrane helix</keyword>
<name>A0ABV7J4A3_9GAMM</name>
<evidence type="ECO:0000256" key="5">
    <source>
        <dbReference type="SAM" id="SignalP"/>
    </source>
</evidence>
<feature type="coiled-coil region" evidence="3">
    <location>
        <begin position="356"/>
        <end position="383"/>
    </location>
</feature>
<dbReference type="InterPro" id="IPR000160">
    <property type="entry name" value="GGDEF_dom"/>
</dbReference>
<dbReference type="PROSITE" id="PS50887">
    <property type="entry name" value="GGDEF"/>
    <property type="match status" value="1"/>
</dbReference>
<dbReference type="SMART" id="SM00267">
    <property type="entry name" value="GGDEF"/>
    <property type="match status" value="1"/>
</dbReference>
<dbReference type="EC" id="2.7.7.65" evidence="1"/>
<comment type="caution">
    <text evidence="7">The sequence shown here is derived from an EMBL/GenBank/DDBJ whole genome shotgun (WGS) entry which is preliminary data.</text>
</comment>
<keyword evidence="4" id="KW-0812">Transmembrane</keyword>
<dbReference type="PANTHER" id="PTHR45138:SF9">
    <property type="entry name" value="DIGUANYLATE CYCLASE DGCM-RELATED"/>
    <property type="match status" value="1"/>
</dbReference>
<feature type="signal peptide" evidence="5">
    <location>
        <begin position="1"/>
        <end position="24"/>
    </location>
</feature>
<dbReference type="Proteomes" id="UP001595533">
    <property type="component" value="Unassembled WGS sequence"/>
</dbReference>
<keyword evidence="5" id="KW-0732">Signal</keyword>
<keyword evidence="7" id="KW-0548">Nucleotidyltransferase</keyword>
<comment type="catalytic activity">
    <reaction evidence="2">
        <text>2 GTP = 3',3'-c-di-GMP + 2 diphosphate</text>
        <dbReference type="Rhea" id="RHEA:24898"/>
        <dbReference type="ChEBI" id="CHEBI:33019"/>
        <dbReference type="ChEBI" id="CHEBI:37565"/>
        <dbReference type="ChEBI" id="CHEBI:58805"/>
        <dbReference type="EC" id="2.7.7.65"/>
    </reaction>
</comment>
<evidence type="ECO:0000259" key="6">
    <source>
        <dbReference type="PROSITE" id="PS50887"/>
    </source>
</evidence>
<accession>A0ABV7J4A3</accession>
<keyword evidence="3" id="KW-0175">Coiled coil</keyword>
<dbReference type="SMART" id="SM00028">
    <property type="entry name" value="TPR"/>
    <property type="match status" value="4"/>
</dbReference>
<feature type="transmembrane region" description="Helical" evidence="4">
    <location>
        <begin position="395"/>
        <end position="415"/>
    </location>
</feature>
<evidence type="ECO:0000256" key="3">
    <source>
        <dbReference type="SAM" id="Coils"/>
    </source>
</evidence>
<feature type="chain" id="PRO_5047459991" description="diguanylate cyclase" evidence="5">
    <location>
        <begin position="25"/>
        <end position="588"/>
    </location>
</feature>
<gene>
    <name evidence="7" type="ORF">ACFODZ_01865</name>
</gene>
<dbReference type="EMBL" id="JBHRTS010000001">
    <property type="protein sequence ID" value="MFC3192978.1"/>
    <property type="molecule type" value="Genomic_DNA"/>
</dbReference>
<dbReference type="InterPro" id="IPR043128">
    <property type="entry name" value="Rev_trsase/Diguanyl_cyclase"/>
</dbReference>
<proteinExistence type="predicted"/>
<protein>
    <recommendedName>
        <fullName evidence="1">diguanylate cyclase</fullName>
        <ecNumber evidence="1">2.7.7.65</ecNumber>
    </recommendedName>
</protein>
<dbReference type="NCBIfam" id="TIGR00254">
    <property type="entry name" value="GGDEF"/>
    <property type="match status" value="1"/>
</dbReference>
<dbReference type="GO" id="GO:0052621">
    <property type="term" value="F:diguanylate cyclase activity"/>
    <property type="evidence" value="ECO:0007669"/>
    <property type="project" value="UniProtKB-EC"/>
</dbReference>
<feature type="domain" description="GGDEF" evidence="6">
    <location>
        <begin position="453"/>
        <end position="587"/>
    </location>
</feature>
<keyword evidence="8" id="KW-1185">Reference proteome</keyword>
<evidence type="ECO:0000313" key="8">
    <source>
        <dbReference type="Proteomes" id="UP001595533"/>
    </source>
</evidence>
<evidence type="ECO:0000256" key="2">
    <source>
        <dbReference type="ARBA" id="ARBA00034247"/>
    </source>
</evidence>
<keyword evidence="7" id="KW-0808">Transferase</keyword>
<evidence type="ECO:0000256" key="4">
    <source>
        <dbReference type="SAM" id="Phobius"/>
    </source>
</evidence>
<organism evidence="7 8">
    <name type="scientific">Marinicella sediminis</name>
    <dbReference type="NCBI Taxonomy" id="1792834"/>
    <lineage>
        <taxon>Bacteria</taxon>
        <taxon>Pseudomonadati</taxon>
        <taxon>Pseudomonadota</taxon>
        <taxon>Gammaproteobacteria</taxon>
        <taxon>Lysobacterales</taxon>
        <taxon>Marinicellaceae</taxon>
        <taxon>Marinicella</taxon>
    </lineage>
</organism>
<dbReference type="Gene3D" id="1.25.40.10">
    <property type="entry name" value="Tetratricopeptide repeat domain"/>
    <property type="match status" value="2"/>
</dbReference>
<evidence type="ECO:0000313" key="7">
    <source>
        <dbReference type="EMBL" id="MFC3192978.1"/>
    </source>
</evidence>
<sequence length="588" mass="66263">MNNVKPPWKLILLTGMLCLSMAFAQPGLSELDEQIEQCQSLEDDHPERAISLAEQWLNTISQISDPVSYGRFLSCQGWAYAVLEQGDMAKAVAYQLERLSARLNDSKASVNLLRRAGSIFHRTGNRIGAADNYQAALEKAHQLSLNDEKIPLLVNLGVLNSEIREHDSAIGHYYAALRLMDQLDDFRYHAPVLFNLAVTLSGQKRFKEALEIYHQAEALITEQWPQQRIGQVYMGLATAYGALGQLTQAGEYISKTHDTLPVDNQQTVFAYTVKVFQALVSSRQGVTDGLSELADEAAAFYLRPENEAALTTADSPLNTLSDLYESLNMPQQALDVSKVAQRLEKRFQDSFNKRVMAQMQARLRDIEQQNELAELKTRNTQTEMALAESAHKRSLILLLAIALGLVLVVSWLWHLRSKRQLVRQSMLDTLTRMSNRRGMMSWLKIQHMPKEPQKRMLWLIDIDHFKTINDEYGHEAGDTTLVQVANCLAGLLNDQRFLARWAGEEFLLVTQDISRSDAGGFADLLLEQVSAMQVRHGLQRFNVTVSVGVSIIKDDSMVMWNRALSQADKALFVAKDRGKNCMSMATDF</sequence>
<dbReference type="InterPro" id="IPR011990">
    <property type="entry name" value="TPR-like_helical_dom_sf"/>
</dbReference>
<dbReference type="Pfam" id="PF13424">
    <property type="entry name" value="TPR_12"/>
    <property type="match status" value="1"/>
</dbReference>
<reference evidence="8" key="1">
    <citation type="journal article" date="2019" name="Int. J. Syst. Evol. Microbiol.">
        <title>The Global Catalogue of Microorganisms (GCM) 10K type strain sequencing project: providing services to taxonomists for standard genome sequencing and annotation.</title>
        <authorList>
            <consortium name="The Broad Institute Genomics Platform"/>
            <consortium name="The Broad Institute Genome Sequencing Center for Infectious Disease"/>
            <person name="Wu L."/>
            <person name="Ma J."/>
        </authorList>
    </citation>
    <scope>NUCLEOTIDE SEQUENCE [LARGE SCALE GENOMIC DNA]</scope>
    <source>
        <strain evidence="8">KCTC 42953</strain>
    </source>
</reference>
<dbReference type="Gene3D" id="3.30.70.270">
    <property type="match status" value="1"/>
</dbReference>
<dbReference type="InterPro" id="IPR050469">
    <property type="entry name" value="Diguanylate_Cyclase"/>
</dbReference>
<dbReference type="CDD" id="cd01949">
    <property type="entry name" value="GGDEF"/>
    <property type="match status" value="1"/>
</dbReference>
<dbReference type="Pfam" id="PF00990">
    <property type="entry name" value="GGDEF"/>
    <property type="match status" value="1"/>
</dbReference>
<dbReference type="SUPFAM" id="SSF55073">
    <property type="entry name" value="Nucleotide cyclase"/>
    <property type="match status" value="1"/>
</dbReference>